<organism evidence="2 3">
    <name type="scientific">Coprinopsis cinerea (strain Okayama-7 / 130 / ATCC MYA-4618 / FGSC 9003)</name>
    <name type="common">Inky cap fungus</name>
    <name type="synonym">Hormographiella aspergillata</name>
    <dbReference type="NCBI Taxonomy" id="240176"/>
    <lineage>
        <taxon>Eukaryota</taxon>
        <taxon>Fungi</taxon>
        <taxon>Dikarya</taxon>
        <taxon>Basidiomycota</taxon>
        <taxon>Agaricomycotina</taxon>
        <taxon>Agaricomycetes</taxon>
        <taxon>Agaricomycetidae</taxon>
        <taxon>Agaricales</taxon>
        <taxon>Agaricineae</taxon>
        <taxon>Psathyrellaceae</taxon>
        <taxon>Coprinopsis</taxon>
    </lineage>
</organism>
<name>A8NJD0_COPC7</name>
<dbReference type="HOGENOM" id="CLU_1111332_0_0_1"/>
<dbReference type="GeneID" id="6010703"/>
<accession>A8NJD0</accession>
<dbReference type="InParanoid" id="A8NJD0"/>
<gene>
    <name evidence="2" type="ORF">CC1G_09697</name>
</gene>
<evidence type="ECO:0000256" key="1">
    <source>
        <dbReference type="SAM" id="MobiDB-lite"/>
    </source>
</evidence>
<protein>
    <submittedName>
        <fullName evidence="2">Uncharacterized protein</fullName>
    </submittedName>
</protein>
<evidence type="ECO:0000313" key="3">
    <source>
        <dbReference type="Proteomes" id="UP000001861"/>
    </source>
</evidence>
<dbReference type="VEuPathDB" id="FungiDB:CC1G_09697"/>
<evidence type="ECO:0000313" key="2">
    <source>
        <dbReference type="EMBL" id="EAU87600.2"/>
    </source>
</evidence>
<feature type="region of interest" description="Disordered" evidence="1">
    <location>
        <begin position="1"/>
        <end position="32"/>
    </location>
</feature>
<comment type="caution">
    <text evidence="2">The sequence shown here is derived from an EMBL/GenBank/DDBJ whole genome shotgun (WGS) entry which is preliminary data.</text>
</comment>
<sequence length="250" mass="27691">MNGAGSRLSVGSPQPRLGSFPRPPHTWKDMKSQGAKNAPVLLEIPKTEDAFEKVYDLFRGDWKTPGRPKVTVHRIFIVYQSQDIIARHEQFKQQLCSDSEGPVRESRRWIGVGHTCMLLKSGFVTPCTSLRCTLCDVVRRNVYSPVDFPRMIPATGTSNKADKLAFPVASTEVTHKAMLLTKVVSSDEEKMTADEMVARNNSASLRRLGFIQLLQPTDEGDESSAGGTASDQLLVFSSDAILARYLVVYS</sequence>
<dbReference type="AlphaFoldDB" id="A8NJD0"/>
<dbReference type="Gene3D" id="3.90.228.10">
    <property type="match status" value="1"/>
</dbReference>
<dbReference type="RefSeq" id="XP_001834197.2">
    <property type="nucleotide sequence ID" value="XM_001834145.2"/>
</dbReference>
<dbReference type="Proteomes" id="UP000001861">
    <property type="component" value="Unassembled WGS sequence"/>
</dbReference>
<dbReference type="KEGG" id="cci:CC1G_09697"/>
<dbReference type="OrthoDB" id="2872979at2759"/>
<dbReference type="EMBL" id="AACS02000010">
    <property type="protein sequence ID" value="EAU87600.2"/>
    <property type="molecule type" value="Genomic_DNA"/>
</dbReference>
<keyword evidence="3" id="KW-1185">Reference proteome</keyword>
<proteinExistence type="predicted"/>
<reference evidence="2 3" key="1">
    <citation type="journal article" date="2010" name="Proc. Natl. Acad. Sci. U.S.A.">
        <title>Insights into evolution of multicellular fungi from the assembled chromosomes of the mushroom Coprinopsis cinerea (Coprinus cinereus).</title>
        <authorList>
            <person name="Stajich J.E."/>
            <person name="Wilke S.K."/>
            <person name="Ahren D."/>
            <person name="Au C.H."/>
            <person name="Birren B.W."/>
            <person name="Borodovsky M."/>
            <person name="Burns C."/>
            <person name="Canback B."/>
            <person name="Casselton L.A."/>
            <person name="Cheng C.K."/>
            <person name="Deng J."/>
            <person name="Dietrich F.S."/>
            <person name="Fargo D.C."/>
            <person name="Farman M.L."/>
            <person name="Gathman A.C."/>
            <person name="Goldberg J."/>
            <person name="Guigo R."/>
            <person name="Hoegger P.J."/>
            <person name="Hooker J.B."/>
            <person name="Huggins A."/>
            <person name="James T.Y."/>
            <person name="Kamada T."/>
            <person name="Kilaru S."/>
            <person name="Kodira C."/>
            <person name="Kues U."/>
            <person name="Kupfer D."/>
            <person name="Kwan H.S."/>
            <person name="Lomsadze A."/>
            <person name="Li W."/>
            <person name="Lilly W.W."/>
            <person name="Ma L.J."/>
            <person name="Mackey A.J."/>
            <person name="Manning G."/>
            <person name="Martin F."/>
            <person name="Muraguchi H."/>
            <person name="Natvig D.O."/>
            <person name="Palmerini H."/>
            <person name="Ramesh M.A."/>
            <person name="Rehmeyer C.J."/>
            <person name="Roe B.A."/>
            <person name="Shenoy N."/>
            <person name="Stanke M."/>
            <person name="Ter-Hovhannisyan V."/>
            <person name="Tunlid A."/>
            <person name="Velagapudi R."/>
            <person name="Vision T.J."/>
            <person name="Zeng Q."/>
            <person name="Zolan M.E."/>
            <person name="Pukkila P.J."/>
        </authorList>
    </citation>
    <scope>NUCLEOTIDE SEQUENCE [LARGE SCALE GENOMIC DNA]</scope>
    <source>
        <strain evidence="3">Okayama-7 / 130 / ATCC MYA-4618 / FGSC 9003</strain>
    </source>
</reference>